<keyword evidence="2" id="KW-1185">Reference proteome</keyword>
<proteinExistence type="predicted"/>
<name>A0ABQ8IZW6_DERPT</name>
<reference evidence="1 2" key="2">
    <citation type="journal article" date="2022" name="Mol. Biol. Evol.">
        <title>Comparative Genomics Reveals Insights into the Divergent Evolution of Astigmatic Mites and Household Pest Adaptations.</title>
        <authorList>
            <person name="Xiong Q."/>
            <person name="Wan A.T."/>
            <person name="Liu X."/>
            <person name="Fung C.S."/>
            <person name="Xiao X."/>
            <person name="Malainual N."/>
            <person name="Hou J."/>
            <person name="Wang L."/>
            <person name="Wang M."/>
            <person name="Yang K.Y."/>
            <person name="Cui Y."/>
            <person name="Leung E.L."/>
            <person name="Nong W."/>
            <person name="Shin S.K."/>
            <person name="Au S.W."/>
            <person name="Jeong K.Y."/>
            <person name="Chew F.T."/>
            <person name="Hui J.H."/>
            <person name="Leung T.F."/>
            <person name="Tungtrongchitr A."/>
            <person name="Zhong N."/>
            <person name="Liu Z."/>
            <person name="Tsui S.K."/>
        </authorList>
    </citation>
    <scope>NUCLEOTIDE SEQUENCE [LARGE SCALE GENOMIC DNA]</scope>
    <source>
        <strain evidence="1">Derp</strain>
    </source>
</reference>
<comment type="caution">
    <text evidence="1">The sequence shown here is derived from an EMBL/GenBank/DDBJ whole genome shotgun (WGS) entry which is preliminary data.</text>
</comment>
<dbReference type="Proteomes" id="UP000887458">
    <property type="component" value="Unassembled WGS sequence"/>
</dbReference>
<gene>
    <name evidence="1" type="ORF">DERP_000327</name>
</gene>
<accession>A0ABQ8IZW6</accession>
<sequence length="90" mass="9033">MVGDDGDSSEILVTICTAVGVTAGVIAEVTGQIPGSEPQLAAVAVINRSVVATGLPLLKTPTLFMVLDDSGGDADVGGESQSNLLFTCKQ</sequence>
<organism evidence="1 2">
    <name type="scientific">Dermatophagoides pteronyssinus</name>
    <name type="common">European house dust mite</name>
    <dbReference type="NCBI Taxonomy" id="6956"/>
    <lineage>
        <taxon>Eukaryota</taxon>
        <taxon>Metazoa</taxon>
        <taxon>Ecdysozoa</taxon>
        <taxon>Arthropoda</taxon>
        <taxon>Chelicerata</taxon>
        <taxon>Arachnida</taxon>
        <taxon>Acari</taxon>
        <taxon>Acariformes</taxon>
        <taxon>Sarcoptiformes</taxon>
        <taxon>Astigmata</taxon>
        <taxon>Psoroptidia</taxon>
        <taxon>Analgoidea</taxon>
        <taxon>Pyroglyphidae</taxon>
        <taxon>Dermatophagoidinae</taxon>
        <taxon>Dermatophagoides</taxon>
    </lineage>
</organism>
<reference evidence="1 2" key="1">
    <citation type="journal article" date="2018" name="J. Allergy Clin. Immunol.">
        <title>High-quality assembly of Dermatophagoides pteronyssinus genome and transcriptome reveals a wide range of novel allergens.</title>
        <authorList>
            <person name="Liu X.Y."/>
            <person name="Yang K.Y."/>
            <person name="Wang M.Q."/>
            <person name="Kwok J.S."/>
            <person name="Zeng X."/>
            <person name="Yang Z."/>
            <person name="Xiao X.J."/>
            <person name="Lau C.P."/>
            <person name="Li Y."/>
            <person name="Huang Z.M."/>
            <person name="Ba J.G."/>
            <person name="Yim A.K."/>
            <person name="Ouyang C.Y."/>
            <person name="Ngai S.M."/>
            <person name="Chan T.F."/>
            <person name="Leung E.L."/>
            <person name="Liu L."/>
            <person name="Liu Z.G."/>
            <person name="Tsui S.K."/>
        </authorList>
    </citation>
    <scope>NUCLEOTIDE SEQUENCE [LARGE SCALE GENOMIC DNA]</scope>
    <source>
        <strain evidence="1">Derp</strain>
    </source>
</reference>
<evidence type="ECO:0000313" key="2">
    <source>
        <dbReference type="Proteomes" id="UP000887458"/>
    </source>
</evidence>
<dbReference type="EMBL" id="NJHN03000095">
    <property type="protein sequence ID" value="KAH9415833.1"/>
    <property type="molecule type" value="Genomic_DNA"/>
</dbReference>
<protein>
    <submittedName>
        <fullName evidence="1">Uncharacterized protein</fullName>
    </submittedName>
</protein>
<evidence type="ECO:0000313" key="1">
    <source>
        <dbReference type="EMBL" id="KAH9415833.1"/>
    </source>
</evidence>